<protein>
    <submittedName>
        <fullName evidence="2">Uncharacterized protein</fullName>
    </submittedName>
</protein>
<keyword evidence="1" id="KW-0472">Membrane</keyword>
<evidence type="ECO:0000256" key="1">
    <source>
        <dbReference type="SAM" id="Phobius"/>
    </source>
</evidence>
<gene>
    <name evidence="2" type="ORF">PSEBR_a85</name>
</gene>
<dbReference type="RefSeq" id="WP_013691976.1">
    <property type="nucleotide sequence ID" value="NC_015379.1"/>
</dbReference>
<reference key="2">
    <citation type="submission" date="2011-03" db="EMBL/GenBank/DDBJ databases">
        <title>Complete Genome Sequence of a beneficial plant roots-associated bacterium Pseudomonas brassicacearum.</title>
        <authorList>
            <person name="Ortet P."/>
            <person name="Barakat M."/>
            <person name="Lalaouna D."/>
            <person name="Fochesato S."/>
            <person name="Barbe V."/>
            <person name="Santaella C."/>
            <person name="Heulin T."/>
            <person name="Achouak W."/>
        </authorList>
    </citation>
    <scope>NUCLEOTIDE SEQUENCE</scope>
    <source>
        <strain>NFM421</strain>
    </source>
</reference>
<proteinExistence type="predicted"/>
<dbReference type="Proteomes" id="UP000006692">
    <property type="component" value="Chromosome"/>
</dbReference>
<sequence length="379" mass="42375">MEEFVRSIPAAASSPYALAAYAIAAVIFLFAGSRLRLAKVLLDKIDSIPPEERRRTVEIATGTVLPTRISPEQWIRNNRLRWAFLLAASILIVILVIAIVAIVNPSAKKIEKLETIIEDGNQQVKIDLWRNRYGIGQVSGSAWITIDLDGKSSSELTAWLSRVEKRYKDLKMSNVVLDTDWLSNDLKGDEYLEINALTSPKRNWDLTPKGQGEQFVDELLFNSRYVLLSTSGEKHGLLLSTLGFNAEATSVKIYFDPVTSKPKKIDGHAQGAGAFNPVPGQFNNWVDFYGATLIARQLFLVTPLPAAFTLVEYNSITFDAKDNQWDKSATFSTYTGADLFTDERRSLIVKNADWKTLGQLPRDYPGKRLPMYGAAPEPW</sequence>
<evidence type="ECO:0000313" key="2">
    <source>
        <dbReference type="EMBL" id="AEA66213.1"/>
    </source>
</evidence>
<dbReference type="KEGG" id="pba:PSEBR_a85"/>
<keyword evidence="1" id="KW-1133">Transmembrane helix</keyword>
<feature type="transmembrane region" description="Helical" evidence="1">
    <location>
        <begin position="12"/>
        <end position="31"/>
    </location>
</feature>
<reference evidence="2 3" key="1">
    <citation type="journal article" date="2011" name="J. Bacteriol.">
        <title>Complete genome sequence of a beneficial plant root-associated bacterium, Pseudomonas brassicacearum.</title>
        <authorList>
            <person name="Ortet P."/>
            <person name="Barakat M."/>
            <person name="Lalaouna D."/>
            <person name="Fochesato S."/>
            <person name="Barbe V."/>
            <person name="Vacherie B."/>
            <person name="Santaella C."/>
            <person name="Heulin T."/>
            <person name="Achouak W."/>
        </authorList>
    </citation>
    <scope>NUCLEOTIDE SEQUENCE [LARGE SCALE GENOMIC DNA]</scope>
    <source>
        <strain evidence="2 3">NFM421</strain>
    </source>
</reference>
<keyword evidence="1" id="KW-0812">Transmembrane</keyword>
<dbReference type="EMBL" id="CP002585">
    <property type="protein sequence ID" value="AEA66213.1"/>
    <property type="molecule type" value="Genomic_DNA"/>
</dbReference>
<organism evidence="2 3">
    <name type="scientific">Pseudomonas brassicacearum (strain NFM421)</name>
    <dbReference type="NCBI Taxonomy" id="994484"/>
    <lineage>
        <taxon>Bacteria</taxon>
        <taxon>Pseudomonadati</taxon>
        <taxon>Pseudomonadota</taxon>
        <taxon>Gammaproteobacteria</taxon>
        <taxon>Pseudomonadales</taxon>
        <taxon>Pseudomonadaceae</taxon>
        <taxon>Pseudomonas</taxon>
    </lineage>
</organism>
<feature type="transmembrane region" description="Helical" evidence="1">
    <location>
        <begin position="82"/>
        <end position="103"/>
    </location>
</feature>
<name>F2KB24_PSEBN</name>
<dbReference type="HOGENOM" id="CLU_729298_0_0_6"/>
<accession>F2KB24</accession>
<dbReference type="AlphaFoldDB" id="F2KB24"/>
<evidence type="ECO:0000313" key="3">
    <source>
        <dbReference type="Proteomes" id="UP000006692"/>
    </source>
</evidence>